<proteinExistence type="predicted"/>
<comment type="caution">
    <text evidence="1">The sequence shown here is derived from an EMBL/GenBank/DDBJ whole genome shotgun (WGS) entry which is preliminary data.</text>
</comment>
<evidence type="ECO:0000313" key="2">
    <source>
        <dbReference type="Proteomes" id="UP000743107"/>
    </source>
</evidence>
<organism evidence="1 2">
    <name type="scientific">Pediococcus pentosaceus</name>
    <dbReference type="NCBI Taxonomy" id="1255"/>
    <lineage>
        <taxon>Bacteria</taxon>
        <taxon>Bacillati</taxon>
        <taxon>Bacillota</taxon>
        <taxon>Bacilli</taxon>
        <taxon>Lactobacillales</taxon>
        <taxon>Lactobacillaceae</taxon>
        <taxon>Pediococcus</taxon>
    </lineage>
</organism>
<protein>
    <submittedName>
        <fullName evidence="1">Uncharacterized protein</fullName>
    </submittedName>
</protein>
<name>A0AA40X7S4_PEDPE</name>
<sequence length="53" mass="6451">MKKAKYGWCSPTEIKIFGELDKHFKQNKKDDSKQDRPFIVPKEKREIIKIDWK</sequence>
<dbReference type="Proteomes" id="UP000743107">
    <property type="component" value="Unassembled WGS sequence"/>
</dbReference>
<accession>A0AA40X7S4</accession>
<dbReference type="AlphaFoldDB" id="A0AA40X7S4"/>
<dbReference type="EMBL" id="JADOFV010000001">
    <property type="protein sequence ID" value="MBF7126528.1"/>
    <property type="molecule type" value="Genomic_DNA"/>
</dbReference>
<gene>
    <name evidence="1" type="ORF">ITQ97_01580</name>
</gene>
<dbReference type="RefSeq" id="WP_163928832.1">
    <property type="nucleotide sequence ID" value="NZ_CP039378.1"/>
</dbReference>
<reference evidence="1" key="1">
    <citation type="submission" date="2020-11" db="EMBL/GenBank/DDBJ databases">
        <title>Antibiotic susceptibility profiles of Pediococcus pentosaceus from various origins and their implications for the safety assessment of strains with food-technology applications.</title>
        <authorList>
            <person name="Shani N."/>
            <person name="Oberhaensli S."/>
            <person name="Arias E."/>
        </authorList>
    </citation>
    <scope>NUCLEOTIDE SEQUENCE</scope>
    <source>
        <strain evidence="1">FAM 19164</strain>
    </source>
</reference>
<evidence type="ECO:0000313" key="1">
    <source>
        <dbReference type="EMBL" id="MBF7126528.1"/>
    </source>
</evidence>